<evidence type="ECO:0000313" key="3">
    <source>
        <dbReference type="Proteomes" id="UP000621492"/>
    </source>
</evidence>
<accession>A0A9W5TXR5</accession>
<name>A0A9W5TXR5_9BACI</name>
<comment type="caution">
    <text evidence="2">The sequence shown here is derived from an EMBL/GenBank/DDBJ whole genome shotgun (WGS) entry which is preliminary data.</text>
</comment>
<dbReference type="RefSeq" id="WP_188725031.1">
    <property type="nucleotide sequence ID" value="NZ_BMJD01000012.1"/>
</dbReference>
<proteinExistence type="predicted"/>
<dbReference type="EMBL" id="BMJD01000012">
    <property type="protein sequence ID" value="GGB41727.1"/>
    <property type="molecule type" value="Genomic_DNA"/>
</dbReference>
<gene>
    <name evidence="2" type="ORF">GCM10011409_19080</name>
</gene>
<sequence>MAENKEYIFGVADIYVGEGEDQIKFDGKDYLQAEGGSLNLTPQYTEFQFADFGETIVERRLSGWEGEVSIVAGQEDVNILELALASTVPVKNPDGGEEGATDAKIGTKLTGRQVRIHPRILPDSVKDMDWTIYNMASTEGFEREYNAEQGNVTITLAMMPREGFDASDDGNFFYRGAVDPHTEEDDQGNGQEPPKE</sequence>
<organism evidence="2 3">
    <name type="scientific">Lentibacillus populi</name>
    <dbReference type="NCBI Taxonomy" id="1827502"/>
    <lineage>
        <taxon>Bacteria</taxon>
        <taxon>Bacillati</taxon>
        <taxon>Bacillota</taxon>
        <taxon>Bacilli</taxon>
        <taxon>Bacillales</taxon>
        <taxon>Bacillaceae</taxon>
        <taxon>Lentibacillus</taxon>
    </lineage>
</organism>
<dbReference type="Proteomes" id="UP000621492">
    <property type="component" value="Unassembled WGS sequence"/>
</dbReference>
<dbReference type="AlphaFoldDB" id="A0A9W5TXR5"/>
<evidence type="ECO:0008006" key="4">
    <source>
        <dbReference type="Google" id="ProtNLM"/>
    </source>
</evidence>
<protein>
    <recommendedName>
        <fullName evidence="4">Phage tail protein</fullName>
    </recommendedName>
</protein>
<keyword evidence="3" id="KW-1185">Reference proteome</keyword>
<evidence type="ECO:0000256" key="1">
    <source>
        <dbReference type="SAM" id="MobiDB-lite"/>
    </source>
</evidence>
<feature type="region of interest" description="Disordered" evidence="1">
    <location>
        <begin position="167"/>
        <end position="196"/>
    </location>
</feature>
<evidence type="ECO:0000313" key="2">
    <source>
        <dbReference type="EMBL" id="GGB41727.1"/>
    </source>
</evidence>
<reference evidence="2" key="1">
    <citation type="journal article" date="2014" name="Int. J. Syst. Evol. Microbiol.">
        <title>Complete genome sequence of Corynebacterium casei LMG S-19264T (=DSM 44701T), isolated from a smear-ripened cheese.</title>
        <authorList>
            <consortium name="US DOE Joint Genome Institute (JGI-PGF)"/>
            <person name="Walter F."/>
            <person name="Albersmeier A."/>
            <person name="Kalinowski J."/>
            <person name="Ruckert C."/>
        </authorList>
    </citation>
    <scope>NUCLEOTIDE SEQUENCE</scope>
    <source>
        <strain evidence="2">CGMCC 1.15454</strain>
    </source>
</reference>
<reference evidence="2" key="2">
    <citation type="submission" date="2020-09" db="EMBL/GenBank/DDBJ databases">
        <authorList>
            <person name="Sun Q."/>
            <person name="Zhou Y."/>
        </authorList>
    </citation>
    <scope>NUCLEOTIDE SEQUENCE</scope>
    <source>
        <strain evidence="2">CGMCC 1.15454</strain>
    </source>
</reference>